<evidence type="ECO:0000313" key="3">
    <source>
        <dbReference type="EMBL" id="RDB66414.1"/>
    </source>
</evidence>
<dbReference type="Proteomes" id="UP000254000">
    <property type="component" value="Unassembled WGS sequence"/>
</dbReference>
<protein>
    <submittedName>
        <fullName evidence="3">Uncharacterized protein</fullName>
    </submittedName>
</protein>
<dbReference type="EMBL" id="PPTS01000002">
    <property type="protein sequence ID" value="RDB66414.1"/>
    <property type="molecule type" value="Genomic_DNA"/>
</dbReference>
<name>A0A369M4Q9_9ACTN</name>
<sequence>MSAVNDRDRKDLFTVEDPFEDEQAPAPAIAADAPGARQAAEAPFCEPGLDAVIASAFDRMGPSAAAEERMLAALIATCGDGAAAADLARRGPVERTGAVRGARRLRAGKVLLPAAACLVLLAGVGALAYQGLVAAQLNGSLQGAAGSGTASSSGELASISDSAASEDLGSASDGAANGAPEASRDDGSAGAPPSGGSAEAPSSDGSVNESSSGDSTGAGARCPLVTLASGQVLHIATDEAGQPLAANPALVGAAIEQATASDGAGGPAVTCTVFASASDAHPYAVRYPGDAACYWADEAA</sequence>
<feature type="transmembrane region" description="Helical" evidence="2">
    <location>
        <begin position="110"/>
        <end position="132"/>
    </location>
</feature>
<evidence type="ECO:0000256" key="2">
    <source>
        <dbReference type="SAM" id="Phobius"/>
    </source>
</evidence>
<reference evidence="3 4" key="1">
    <citation type="journal article" date="2018" name="Elife">
        <title>Discovery and characterization of a prevalent human gut bacterial enzyme sufficient for the inactivation of a family of plant toxins.</title>
        <authorList>
            <person name="Koppel N."/>
            <person name="Bisanz J.E."/>
            <person name="Pandelia M.E."/>
            <person name="Turnbaugh P.J."/>
            <person name="Balskus E.P."/>
        </authorList>
    </citation>
    <scope>NUCLEOTIDE SEQUENCE [LARGE SCALE GENOMIC DNA]</scope>
    <source>
        <strain evidence="3 4">3C</strain>
    </source>
</reference>
<feature type="compositionally biased region" description="Low complexity" evidence="1">
    <location>
        <begin position="188"/>
        <end position="215"/>
    </location>
</feature>
<feature type="region of interest" description="Disordered" evidence="1">
    <location>
        <begin position="164"/>
        <end position="218"/>
    </location>
</feature>
<accession>A0A369M4Q9</accession>
<keyword evidence="2" id="KW-0472">Membrane</keyword>
<gene>
    <name evidence="3" type="ORF">C1877_04325</name>
</gene>
<keyword evidence="2" id="KW-1133">Transmembrane helix</keyword>
<keyword evidence="4" id="KW-1185">Reference proteome</keyword>
<keyword evidence="2" id="KW-0812">Transmembrane</keyword>
<organism evidence="3 4">
    <name type="scientific">Gordonibacter pamelaeae</name>
    <dbReference type="NCBI Taxonomy" id="471189"/>
    <lineage>
        <taxon>Bacteria</taxon>
        <taxon>Bacillati</taxon>
        <taxon>Actinomycetota</taxon>
        <taxon>Coriobacteriia</taxon>
        <taxon>Eggerthellales</taxon>
        <taxon>Eggerthellaceae</taxon>
        <taxon>Gordonibacter</taxon>
    </lineage>
</organism>
<evidence type="ECO:0000313" key="4">
    <source>
        <dbReference type="Proteomes" id="UP000254000"/>
    </source>
</evidence>
<feature type="compositionally biased region" description="Basic and acidic residues" evidence="1">
    <location>
        <begin position="1"/>
        <end position="13"/>
    </location>
</feature>
<proteinExistence type="predicted"/>
<feature type="region of interest" description="Disordered" evidence="1">
    <location>
        <begin position="1"/>
        <end position="25"/>
    </location>
</feature>
<evidence type="ECO:0000256" key="1">
    <source>
        <dbReference type="SAM" id="MobiDB-lite"/>
    </source>
</evidence>
<comment type="caution">
    <text evidence="3">The sequence shown here is derived from an EMBL/GenBank/DDBJ whole genome shotgun (WGS) entry which is preliminary data.</text>
</comment>
<dbReference type="AlphaFoldDB" id="A0A369M4Q9"/>